<dbReference type="PROSITE" id="PS50249">
    <property type="entry name" value="MPN"/>
    <property type="match status" value="1"/>
</dbReference>
<dbReference type="InterPro" id="IPR033270">
    <property type="entry name" value="VPRBP/DCAF1"/>
</dbReference>
<proteinExistence type="inferred from homology"/>
<dbReference type="Pfam" id="PF01398">
    <property type="entry name" value="JAB"/>
    <property type="match status" value="1"/>
</dbReference>
<dbReference type="PANTHER" id="PTHR13129:SF4">
    <property type="entry name" value="DDB1- AND CUL4-ASSOCIATED FACTOR 1"/>
    <property type="match status" value="1"/>
</dbReference>
<comment type="subcellular location">
    <subcellularLocation>
        <location evidence="1">Nucleus</location>
    </subcellularLocation>
</comment>
<name>A0A182MXE7_9DIPT</name>
<dbReference type="FunFam" id="3.40.140.10:FF:000009">
    <property type="entry name" value="26S proteasome non-ATPase regulatory subunit 7"/>
    <property type="match status" value="1"/>
</dbReference>
<evidence type="ECO:0000256" key="7">
    <source>
        <dbReference type="SAM" id="MobiDB-lite"/>
    </source>
</evidence>
<dbReference type="GO" id="GO:0005838">
    <property type="term" value="C:proteasome regulatory particle"/>
    <property type="evidence" value="ECO:0007669"/>
    <property type="project" value="InterPro"/>
</dbReference>
<comment type="similarity">
    <text evidence="2">Belongs to the peptidase M67A family.</text>
</comment>
<dbReference type="Gene3D" id="3.40.140.10">
    <property type="entry name" value="Cytidine Deaminase, domain 2"/>
    <property type="match status" value="1"/>
</dbReference>
<dbReference type="AlphaFoldDB" id="A0A182MXE7"/>
<organism evidence="9 10">
    <name type="scientific">Anopheles dirus</name>
    <dbReference type="NCBI Taxonomy" id="7168"/>
    <lineage>
        <taxon>Eukaryota</taxon>
        <taxon>Metazoa</taxon>
        <taxon>Ecdysozoa</taxon>
        <taxon>Arthropoda</taxon>
        <taxon>Hexapoda</taxon>
        <taxon>Insecta</taxon>
        <taxon>Pterygota</taxon>
        <taxon>Neoptera</taxon>
        <taxon>Endopterygota</taxon>
        <taxon>Diptera</taxon>
        <taxon>Nematocera</taxon>
        <taxon>Culicoidea</taxon>
        <taxon>Culicidae</taxon>
        <taxon>Anophelinae</taxon>
        <taxon>Anopheles</taxon>
    </lineage>
</organism>
<feature type="domain" description="MPN" evidence="8">
    <location>
        <begin position="10"/>
        <end position="146"/>
    </location>
</feature>
<reference evidence="10" key="1">
    <citation type="submission" date="2013-03" db="EMBL/GenBank/DDBJ databases">
        <title>The Genome Sequence of Anopheles dirus WRAIR2.</title>
        <authorList>
            <consortium name="The Broad Institute Genomics Platform"/>
            <person name="Neafsey D.E."/>
            <person name="Walton C."/>
            <person name="Walker B."/>
            <person name="Young S.K."/>
            <person name="Zeng Q."/>
            <person name="Gargeya S."/>
            <person name="Fitzgerald M."/>
            <person name="Haas B."/>
            <person name="Abouelleil A."/>
            <person name="Allen A.W."/>
            <person name="Alvarado L."/>
            <person name="Arachchi H.M."/>
            <person name="Berlin A.M."/>
            <person name="Chapman S.B."/>
            <person name="Gainer-Dewar J."/>
            <person name="Goldberg J."/>
            <person name="Griggs A."/>
            <person name="Gujja S."/>
            <person name="Hansen M."/>
            <person name="Howarth C."/>
            <person name="Imamovic A."/>
            <person name="Ireland A."/>
            <person name="Larimer J."/>
            <person name="McCowan C."/>
            <person name="Murphy C."/>
            <person name="Pearson M."/>
            <person name="Poon T.W."/>
            <person name="Priest M."/>
            <person name="Roberts A."/>
            <person name="Saif S."/>
            <person name="Shea T."/>
            <person name="Sisk P."/>
            <person name="Sykes S."/>
            <person name="Wortman J."/>
            <person name="Nusbaum C."/>
            <person name="Birren B."/>
        </authorList>
    </citation>
    <scope>NUCLEOTIDE SEQUENCE [LARGE SCALE GENOMIC DNA]</scope>
    <source>
        <strain evidence="10">WRAIR2</strain>
    </source>
</reference>
<evidence type="ECO:0000259" key="8">
    <source>
        <dbReference type="PROSITE" id="PS50249"/>
    </source>
</evidence>
<dbReference type="InterPro" id="IPR033858">
    <property type="entry name" value="MPN_RPN7_8"/>
</dbReference>
<feature type="region of interest" description="Disordered" evidence="7">
    <location>
        <begin position="545"/>
        <end position="590"/>
    </location>
</feature>
<evidence type="ECO:0000256" key="1">
    <source>
        <dbReference type="ARBA" id="ARBA00004123"/>
    </source>
</evidence>
<keyword evidence="10" id="KW-1185">Reference proteome</keyword>
<dbReference type="GO" id="GO:0008237">
    <property type="term" value="F:metallopeptidase activity"/>
    <property type="evidence" value="ECO:0007669"/>
    <property type="project" value="InterPro"/>
</dbReference>
<dbReference type="GO" id="GO:0016567">
    <property type="term" value="P:protein ubiquitination"/>
    <property type="evidence" value="ECO:0007669"/>
    <property type="project" value="InterPro"/>
</dbReference>
<feature type="compositionally biased region" description="Polar residues" evidence="7">
    <location>
        <begin position="561"/>
        <end position="577"/>
    </location>
</feature>
<evidence type="ECO:0000256" key="4">
    <source>
        <dbReference type="ARBA" id="ARBA00023242"/>
    </source>
</evidence>
<dbReference type="Proteomes" id="UP000075884">
    <property type="component" value="Unassembled WGS sequence"/>
</dbReference>
<evidence type="ECO:0000313" key="10">
    <source>
        <dbReference type="Proteomes" id="UP000075884"/>
    </source>
</evidence>
<evidence type="ECO:0000256" key="2">
    <source>
        <dbReference type="ARBA" id="ARBA00008568"/>
    </source>
</evidence>
<feature type="region of interest" description="Disordered" evidence="7">
    <location>
        <begin position="287"/>
        <end position="339"/>
    </location>
</feature>
<dbReference type="EnsemblMetazoa" id="ADIR000050-RA">
    <property type="protein sequence ID" value="ADIR000050-PA"/>
    <property type="gene ID" value="ADIR000050"/>
</dbReference>
<dbReference type="Pfam" id="PF13012">
    <property type="entry name" value="MitMem_reg"/>
    <property type="match status" value="1"/>
</dbReference>
<evidence type="ECO:0000256" key="5">
    <source>
        <dbReference type="ARBA" id="ARBA00071765"/>
    </source>
</evidence>
<dbReference type="InterPro" id="IPR000555">
    <property type="entry name" value="JAMM/MPN+_dom"/>
</dbReference>
<dbReference type="InterPro" id="IPR037518">
    <property type="entry name" value="MPN"/>
</dbReference>
<protein>
    <recommendedName>
        <fullName evidence="5">26S proteasome non-ATPase regulatory subunit 7</fullName>
    </recommendedName>
    <alternativeName>
        <fullName evidence="6">26S proteasome regulatory subunit RPN8</fullName>
    </alternativeName>
</protein>
<dbReference type="InterPro" id="IPR016024">
    <property type="entry name" value="ARM-type_fold"/>
</dbReference>
<sequence length="941" mass="105873">MPSELSTTKVIVHPLVLLSVVDHFNRMGKIGNQKRVVGVLLGCWRAKGVLDVSNSFAVPFDEDDKDKSVWFLDHDYLENMYGMFKKVNARERVVGWYHTGPKLCQNDIAINELIRRYCPNSVLVIIDAKPKDLGLPTEAYIAVEEVHDDGSPTSKTFEHVPSEIGAEEAEEVGVEHLLRDIKDTTVGSLSQKITNQLLGLKGLNAQLREIKNYLLKVGNGQLPVNHQIVYQLQDILNLLPDIAQENFTDTLYVKTNDQMLVVYLASLVRSIIALHNLINNKLTNRDAEEGKKSDDAKDKKALDGKDAGADKDKSKKEADGKDGKKEDTKADKGKDEKKNKISVIMASPLDPDEVLAGTDLSRIFQLWDEKHSVPGYDPEPIVTRLAELFEAEIEAYMMKDPDPFDERHPSRTDPNCELGRMLKSLFRKDHFMTRLVNDYLRDNFFTRQNVQQSSHALNVAACRLILVIMPGLDTSAVFQLEYDYLIKRLYGWAESSPEPLQSYATGLLGAAMEVQEITVNFREQNIRLLPIMLNRLHRLQQAHLHPTPSTSRAGSPRVASRSANSSLVASPAGSTIHTADADASPAATMEVAGAEVDGDDAMAHEHEMELDGEGDQSSQASRTGGSGRGIMIPFYPVTSATSQMLILHYLTPMGEYQEFLPHVFEHNAMQLIFRYIEHLDPKDTCLAFEALKYLASLLCHKKFSLEFIANGGLERLLKIPRPSLAATGVSIAFYYLAYCEDTMERICQMPREIITEMVSYALWLLGCPHDSGRCHATMFVGLSCQFKIILDEFDKQDGIRRLYNVIAVLPVLVVTDDYQMNEDEEAAERLVIRHVCIALKKYFENHLYYKYIQVTRQQEPAGRLTQPVLKAVKNSPEVISQQISTLQELLPMKAHWAPVDDLLKLGGVSLLLRIILHTFDWSYSGRNKRCTNNISRACQTK</sequence>
<accession>A0A182MXE7</accession>
<reference evidence="9" key="2">
    <citation type="submission" date="2020-05" db="UniProtKB">
        <authorList>
            <consortium name="EnsemblMetazoa"/>
        </authorList>
    </citation>
    <scope>IDENTIFICATION</scope>
    <source>
        <strain evidence="9">WRAIR2</strain>
    </source>
</reference>
<evidence type="ECO:0000313" key="9">
    <source>
        <dbReference type="EnsemblMetazoa" id="ADIR000050-PA"/>
    </source>
</evidence>
<dbReference type="CDD" id="cd08062">
    <property type="entry name" value="MPN_RPN7_8"/>
    <property type="match status" value="1"/>
</dbReference>
<dbReference type="PANTHER" id="PTHR13129">
    <property type="entry name" value="VPRBP PROTEIN-RELATED"/>
    <property type="match status" value="1"/>
</dbReference>
<dbReference type="STRING" id="7168.A0A182MXE7"/>
<dbReference type="GO" id="GO:0080008">
    <property type="term" value="C:Cul4-RING E3 ubiquitin ligase complex"/>
    <property type="evidence" value="ECO:0007669"/>
    <property type="project" value="TreeGrafter"/>
</dbReference>
<dbReference type="SMART" id="SM00232">
    <property type="entry name" value="JAB_MPN"/>
    <property type="match status" value="1"/>
</dbReference>
<keyword evidence="4" id="KW-0539">Nucleus</keyword>
<dbReference type="SUPFAM" id="SSF48371">
    <property type="entry name" value="ARM repeat"/>
    <property type="match status" value="1"/>
</dbReference>
<evidence type="ECO:0000256" key="6">
    <source>
        <dbReference type="ARBA" id="ARBA00075094"/>
    </source>
</evidence>
<dbReference type="VEuPathDB" id="VectorBase:ADIR000050"/>
<dbReference type="InterPro" id="IPR024969">
    <property type="entry name" value="EIF3F/CSN6-like_C"/>
</dbReference>
<dbReference type="GO" id="GO:0005634">
    <property type="term" value="C:nucleus"/>
    <property type="evidence" value="ECO:0007669"/>
    <property type="project" value="UniProtKB-SubCell"/>
</dbReference>
<evidence type="ECO:0000256" key="3">
    <source>
        <dbReference type="ARBA" id="ARBA00022942"/>
    </source>
</evidence>
<keyword evidence="3" id="KW-0647">Proteasome</keyword>